<evidence type="ECO:0000256" key="8">
    <source>
        <dbReference type="ARBA" id="ARBA00023002"/>
    </source>
</evidence>
<dbReference type="PANTHER" id="PTHR43331:SF1">
    <property type="entry name" value="HOMOSERINE DEHYDROGENASE"/>
    <property type="match status" value="1"/>
</dbReference>
<evidence type="ECO:0000313" key="14">
    <source>
        <dbReference type="EMBL" id="MCC2149433.1"/>
    </source>
</evidence>
<dbReference type="EMBL" id="JAJEQE010000030">
    <property type="protein sequence ID" value="MCC2149433.1"/>
    <property type="molecule type" value="Genomic_DNA"/>
</dbReference>
<evidence type="ECO:0000256" key="9">
    <source>
        <dbReference type="ARBA" id="ARBA00023167"/>
    </source>
</evidence>
<dbReference type="SUPFAM" id="SSF55347">
    <property type="entry name" value="Glyceraldehyde-3-phosphate dehydrogenase-like, C-terminal domain"/>
    <property type="match status" value="1"/>
</dbReference>
<evidence type="ECO:0000256" key="10">
    <source>
        <dbReference type="RuleBase" id="RU000579"/>
    </source>
</evidence>
<dbReference type="Gene3D" id="3.40.50.720">
    <property type="entry name" value="NAD(P)-binding Rossmann-like Domain"/>
    <property type="match status" value="1"/>
</dbReference>
<evidence type="ECO:0000259" key="12">
    <source>
        <dbReference type="Pfam" id="PF00742"/>
    </source>
</evidence>
<dbReference type="Proteomes" id="UP001299235">
    <property type="component" value="Unassembled WGS sequence"/>
</dbReference>
<dbReference type="Pfam" id="PF03447">
    <property type="entry name" value="NAD_binding_3"/>
    <property type="match status" value="1"/>
</dbReference>
<dbReference type="Gene3D" id="3.30.70.260">
    <property type="match status" value="1"/>
</dbReference>
<keyword evidence="10" id="KW-0521">NADP</keyword>
<accession>A0ABS8EX69</accession>
<evidence type="ECO:0000256" key="3">
    <source>
        <dbReference type="ARBA" id="ARBA00006753"/>
    </source>
</evidence>
<evidence type="ECO:0000256" key="11">
    <source>
        <dbReference type="RuleBase" id="RU004171"/>
    </source>
</evidence>
<evidence type="ECO:0000256" key="4">
    <source>
        <dbReference type="ARBA" id="ARBA00013213"/>
    </source>
</evidence>
<dbReference type="PROSITE" id="PS01042">
    <property type="entry name" value="HOMOSER_DHGENASE"/>
    <property type="match status" value="1"/>
</dbReference>
<protein>
    <recommendedName>
        <fullName evidence="5 10">Homoserine dehydrogenase</fullName>
        <ecNumber evidence="4 10">1.1.1.3</ecNumber>
    </recommendedName>
</protein>
<comment type="caution">
    <text evidence="14">The sequence shown here is derived from an EMBL/GenBank/DDBJ whole genome shotgun (WGS) entry which is preliminary data.</text>
</comment>
<reference evidence="14 15" key="1">
    <citation type="submission" date="2021-10" db="EMBL/GenBank/DDBJ databases">
        <title>Anaerobic single-cell dispensing facilitates the cultivation of human gut bacteria.</title>
        <authorList>
            <person name="Afrizal A."/>
        </authorList>
    </citation>
    <scope>NUCLEOTIDE SEQUENCE [LARGE SCALE GENOMIC DNA]</scope>
    <source>
        <strain evidence="14 15">CLA-AA-H246</strain>
    </source>
</reference>
<dbReference type="InterPro" id="IPR019811">
    <property type="entry name" value="HDH_CS"/>
</dbReference>
<evidence type="ECO:0000256" key="6">
    <source>
        <dbReference type="ARBA" id="ARBA00022605"/>
    </source>
</evidence>
<evidence type="ECO:0000256" key="2">
    <source>
        <dbReference type="ARBA" id="ARBA00005062"/>
    </source>
</evidence>
<dbReference type="PANTHER" id="PTHR43331">
    <property type="entry name" value="HOMOSERINE DEHYDROGENASE"/>
    <property type="match status" value="1"/>
</dbReference>
<evidence type="ECO:0000256" key="1">
    <source>
        <dbReference type="ARBA" id="ARBA00005056"/>
    </source>
</evidence>
<comment type="pathway">
    <text evidence="1 10">Amino-acid biosynthesis; L-threonine biosynthesis; L-threonine from L-aspartate: step 3/5.</text>
</comment>
<dbReference type="Pfam" id="PF00742">
    <property type="entry name" value="Homoserine_dh"/>
    <property type="match status" value="1"/>
</dbReference>
<keyword evidence="7 10" id="KW-0791">Threonine biosynthesis</keyword>
<proteinExistence type="inferred from homology"/>
<dbReference type="InterPro" id="IPR036291">
    <property type="entry name" value="NAD(P)-bd_dom_sf"/>
</dbReference>
<dbReference type="Gene3D" id="3.30.360.10">
    <property type="entry name" value="Dihydrodipicolinate Reductase, domain 2"/>
    <property type="match status" value="1"/>
</dbReference>
<dbReference type="EC" id="1.1.1.3" evidence="4 10"/>
<dbReference type="InterPro" id="IPR016204">
    <property type="entry name" value="HDH"/>
</dbReference>
<feature type="domain" description="Aspartate/homoserine dehydrogenase NAD-binding" evidence="13">
    <location>
        <begin position="8"/>
        <end position="124"/>
    </location>
</feature>
<evidence type="ECO:0000256" key="7">
    <source>
        <dbReference type="ARBA" id="ARBA00022697"/>
    </source>
</evidence>
<comment type="catalytic activity">
    <reaction evidence="10">
        <text>L-homoserine + NADP(+) = L-aspartate 4-semialdehyde + NADPH + H(+)</text>
        <dbReference type="Rhea" id="RHEA:15761"/>
        <dbReference type="ChEBI" id="CHEBI:15378"/>
        <dbReference type="ChEBI" id="CHEBI:57476"/>
        <dbReference type="ChEBI" id="CHEBI:57783"/>
        <dbReference type="ChEBI" id="CHEBI:58349"/>
        <dbReference type="ChEBI" id="CHEBI:537519"/>
        <dbReference type="EC" id="1.1.1.3"/>
    </reaction>
</comment>
<dbReference type="NCBIfam" id="NF004976">
    <property type="entry name" value="PRK06349.1"/>
    <property type="match status" value="1"/>
</dbReference>
<dbReference type="RefSeq" id="WP_248835519.1">
    <property type="nucleotide sequence ID" value="NZ_JAJEQE010000030.1"/>
</dbReference>
<keyword evidence="9 10" id="KW-0486">Methionine biosynthesis</keyword>
<evidence type="ECO:0000256" key="5">
    <source>
        <dbReference type="ARBA" id="ARBA00013376"/>
    </source>
</evidence>
<name>A0ABS8EX69_9FIRM</name>
<keyword evidence="8 10" id="KW-0560">Oxidoreductase</keyword>
<evidence type="ECO:0000313" key="15">
    <source>
        <dbReference type="Proteomes" id="UP001299235"/>
    </source>
</evidence>
<organism evidence="14 15">
    <name type="scientific">Hominisplanchenecus faecis</name>
    <dbReference type="NCBI Taxonomy" id="2885351"/>
    <lineage>
        <taxon>Bacteria</taxon>
        <taxon>Bacillati</taxon>
        <taxon>Bacillota</taxon>
        <taxon>Clostridia</taxon>
        <taxon>Lachnospirales</taxon>
        <taxon>Lachnospiraceae</taxon>
        <taxon>Hominisplanchenecus</taxon>
    </lineage>
</organism>
<keyword evidence="6 10" id="KW-0028">Amino-acid biosynthesis</keyword>
<dbReference type="SUPFAM" id="SSF51735">
    <property type="entry name" value="NAD(P)-binding Rossmann-fold domains"/>
    <property type="match status" value="1"/>
</dbReference>
<sequence>MIQIAVLGYGTVGSGVVEVINTNHSSINKKAGEEINIKYVLDLRDFPGDPIQEKIVHDFDVILNDPEIKIVVEVMGGVEPAYTFTKKALLAGKSVCTSNKELVARHGAELLEIARERNINYLFEASCGGGIPIIRPLNSSLTADEIDEITGILNGTTNYILTEMAEKGSDFADVLKEAQDLGYAERNPEADVEGYDACRKIAILSSLAFGRQVDYEDIYTEGISKITATDIKYAKAMGQMIKLLAVSRKVDGSFYAMVSPVLVGPSDPLYSVNGVFNAIFVHGNVLGDAMFYGSGAGKLPTASAVVADVVDEARHLNRSIMAFWSSKKLELTDISNSSRKFFVRVKGTPETELAKVQEVFGNVQPVVVADVDGEFGFVTEVMTEAEYKAKAESFGEVLGMIRVRRVED</sequence>
<comment type="pathway">
    <text evidence="2 10">Amino-acid biosynthesis; L-methionine biosynthesis via de novo pathway; L-homoserine from L-aspartate: step 3/3.</text>
</comment>
<feature type="domain" description="Homoserine dehydrogenase catalytic" evidence="12">
    <location>
        <begin position="132"/>
        <end position="310"/>
    </location>
</feature>
<dbReference type="InterPro" id="IPR001342">
    <property type="entry name" value="HDH_cat"/>
</dbReference>
<gene>
    <name evidence="14" type="ORF">LKD42_09220</name>
</gene>
<dbReference type="InterPro" id="IPR005106">
    <property type="entry name" value="Asp/hSer_DH_NAD-bd"/>
</dbReference>
<comment type="similarity">
    <text evidence="3 11">Belongs to the homoserine dehydrogenase family.</text>
</comment>
<keyword evidence="15" id="KW-1185">Reference proteome</keyword>
<dbReference type="PIRSF" id="PIRSF000098">
    <property type="entry name" value="Homoser_dehydrog"/>
    <property type="match status" value="1"/>
</dbReference>
<evidence type="ECO:0000259" key="13">
    <source>
        <dbReference type="Pfam" id="PF03447"/>
    </source>
</evidence>